<accession>A0AAN9QYZ8</accession>
<gene>
    <name evidence="1" type="ORF">VNO80_22702</name>
</gene>
<reference evidence="1 2" key="1">
    <citation type="submission" date="2024-01" db="EMBL/GenBank/DDBJ databases">
        <title>The genomes of 5 underutilized Papilionoideae crops provide insights into root nodulation and disease resistanc.</title>
        <authorList>
            <person name="Jiang F."/>
        </authorList>
    </citation>
    <scope>NUCLEOTIDE SEQUENCE [LARGE SCALE GENOMIC DNA]</scope>
    <source>
        <strain evidence="1">JINMINGXINNONG_FW02</strain>
        <tissue evidence="1">Leaves</tissue>
    </source>
</reference>
<sequence>MHKSKLEQKWKCTSPYKSLGVALSYFFSSPPFPRISFDSNSVHLRFSVFRQCTPLEVYRSVHGMQIEQASCQSIGSDLTDWRKNN</sequence>
<organism evidence="1 2">
    <name type="scientific">Phaseolus coccineus</name>
    <name type="common">Scarlet runner bean</name>
    <name type="synonym">Phaseolus multiflorus</name>
    <dbReference type="NCBI Taxonomy" id="3886"/>
    <lineage>
        <taxon>Eukaryota</taxon>
        <taxon>Viridiplantae</taxon>
        <taxon>Streptophyta</taxon>
        <taxon>Embryophyta</taxon>
        <taxon>Tracheophyta</taxon>
        <taxon>Spermatophyta</taxon>
        <taxon>Magnoliopsida</taxon>
        <taxon>eudicotyledons</taxon>
        <taxon>Gunneridae</taxon>
        <taxon>Pentapetalae</taxon>
        <taxon>rosids</taxon>
        <taxon>fabids</taxon>
        <taxon>Fabales</taxon>
        <taxon>Fabaceae</taxon>
        <taxon>Papilionoideae</taxon>
        <taxon>50 kb inversion clade</taxon>
        <taxon>NPAAA clade</taxon>
        <taxon>indigoferoid/millettioid clade</taxon>
        <taxon>Phaseoleae</taxon>
        <taxon>Phaseolus</taxon>
    </lineage>
</organism>
<comment type="caution">
    <text evidence="1">The sequence shown here is derived from an EMBL/GenBank/DDBJ whole genome shotgun (WGS) entry which is preliminary data.</text>
</comment>
<dbReference type="EMBL" id="JAYMYR010000008">
    <property type="protein sequence ID" value="KAK7348153.1"/>
    <property type="molecule type" value="Genomic_DNA"/>
</dbReference>
<proteinExistence type="predicted"/>
<keyword evidence="2" id="KW-1185">Reference proteome</keyword>
<evidence type="ECO:0000313" key="1">
    <source>
        <dbReference type="EMBL" id="KAK7348153.1"/>
    </source>
</evidence>
<dbReference type="AlphaFoldDB" id="A0AAN9QYZ8"/>
<evidence type="ECO:0000313" key="2">
    <source>
        <dbReference type="Proteomes" id="UP001374584"/>
    </source>
</evidence>
<name>A0AAN9QYZ8_PHACN</name>
<dbReference type="Proteomes" id="UP001374584">
    <property type="component" value="Unassembled WGS sequence"/>
</dbReference>
<protein>
    <submittedName>
        <fullName evidence="1">Uncharacterized protein</fullName>
    </submittedName>
</protein>